<protein>
    <submittedName>
        <fullName evidence="1">Uncharacterized protein</fullName>
    </submittedName>
</protein>
<name>A0A8S5NJI5_9CAUD</name>
<organism evidence="1">
    <name type="scientific">Podoviridae sp. ct7gc4</name>
    <dbReference type="NCBI Taxonomy" id="2826542"/>
    <lineage>
        <taxon>Viruses</taxon>
        <taxon>Duplodnaviria</taxon>
        <taxon>Heunggongvirae</taxon>
        <taxon>Uroviricota</taxon>
        <taxon>Caudoviricetes</taxon>
    </lineage>
</organism>
<proteinExistence type="predicted"/>
<accession>A0A8S5NJI5</accession>
<reference evidence="1" key="1">
    <citation type="journal article" date="2021" name="Proc. Natl. Acad. Sci. U.S.A.">
        <title>A Catalog of Tens of Thousands of Viruses from Human Metagenomes Reveals Hidden Associations with Chronic Diseases.</title>
        <authorList>
            <person name="Tisza M.J."/>
            <person name="Buck C.B."/>
        </authorList>
    </citation>
    <scope>NUCLEOTIDE SEQUENCE</scope>
    <source>
        <strain evidence="1">Ct7gc4</strain>
    </source>
</reference>
<sequence>MIVWQCPYRDVAAKLTPRRFHPYDGGCFTLTREGPWQNAKTTGAPTI</sequence>
<dbReference type="EMBL" id="BK015185">
    <property type="protein sequence ID" value="DAD94902.1"/>
    <property type="molecule type" value="Genomic_DNA"/>
</dbReference>
<evidence type="ECO:0000313" key="1">
    <source>
        <dbReference type="EMBL" id="DAD94902.1"/>
    </source>
</evidence>